<reference evidence="1 2" key="1">
    <citation type="submission" date="2022-09" db="EMBL/GenBank/DDBJ databases">
        <authorList>
            <person name="Palmer J.M."/>
        </authorList>
    </citation>
    <scope>NUCLEOTIDE SEQUENCE [LARGE SCALE GENOMIC DNA]</scope>
    <source>
        <strain evidence="1 2">DSM 7382</strain>
    </source>
</reference>
<evidence type="ECO:0000313" key="1">
    <source>
        <dbReference type="EMBL" id="KAK7683312.1"/>
    </source>
</evidence>
<name>A0AAW0FVF4_9APHY</name>
<sequence>MPIVWALKIHCVSQRRFYPQIFVTWEVIYAEKAFRGSPRSWTRNWLIGVLTVHPSALCYLAEATEHILCGVTESSPRKAIGSLTTF</sequence>
<keyword evidence="2" id="KW-1185">Reference proteome</keyword>
<accession>A0AAW0FVF4</accession>
<dbReference type="Proteomes" id="UP001385951">
    <property type="component" value="Unassembled WGS sequence"/>
</dbReference>
<proteinExistence type="predicted"/>
<organism evidence="1 2">
    <name type="scientific">Cerrena zonata</name>
    <dbReference type="NCBI Taxonomy" id="2478898"/>
    <lineage>
        <taxon>Eukaryota</taxon>
        <taxon>Fungi</taxon>
        <taxon>Dikarya</taxon>
        <taxon>Basidiomycota</taxon>
        <taxon>Agaricomycotina</taxon>
        <taxon>Agaricomycetes</taxon>
        <taxon>Polyporales</taxon>
        <taxon>Cerrenaceae</taxon>
        <taxon>Cerrena</taxon>
    </lineage>
</organism>
<evidence type="ECO:0000313" key="2">
    <source>
        <dbReference type="Proteomes" id="UP001385951"/>
    </source>
</evidence>
<gene>
    <name evidence="1" type="ORF">QCA50_013574</name>
</gene>
<protein>
    <submittedName>
        <fullName evidence="1">Uncharacterized protein</fullName>
    </submittedName>
</protein>
<comment type="caution">
    <text evidence="1">The sequence shown here is derived from an EMBL/GenBank/DDBJ whole genome shotgun (WGS) entry which is preliminary data.</text>
</comment>
<dbReference type="AlphaFoldDB" id="A0AAW0FVF4"/>
<dbReference type="EMBL" id="JASBNA010000031">
    <property type="protein sequence ID" value="KAK7683312.1"/>
    <property type="molecule type" value="Genomic_DNA"/>
</dbReference>